<organism evidence="4 5">
    <name type="scientific">Escallonia rubra</name>
    <dbReference type="NCBI Taxonomy" id="112253"/>
    <lineage>
        <taxon>Eukaryota</taxon>
        <taxon>Viridiplantae</taxon>
        <taxon>Streptophyta</taxon>
        <taxon>Embryophyta</taxon>
        <taxon>Tracheophyta</taxon>
        <taxon>Spermatophyta</taxon>
        <taxon>Magnoliopsida</taxon>
        <taxon>eudicotyledons</taxon>
        <taxon>Gunneridae</taxon>
        <taxon>Pentapetalae</taxon>
        <taxon>asterids</taxon>
        <taxon>campanulids</taxon>
        <taxon>Escalloniales</taxon>
        <taxon>Escalloniaceae</taxon>
        <taxon>Escallonia</taxon>
    </lineage>
</organism>
<protein>
    <submittedName>
        <fullName evidence="4">Uncharacterized protein</fullName>
    </submittedName>
</protein>
<dbReference type="PANTHER" id="PTHR31623">
    <property type="entry name" value="F21J9.9"/>
    <property type="match status" value="1"/>
</dbReference>
<reference evidence="4" key="1">
    <citation type="submission" date="2022-12" db="EMBL/GenBank/DDBJ databases">
        <title>Draft genome assemblies for two species of Escallonia (Escalloniales).</title>
        <authorList>
            <person name="Chanderbali A."/>
            <person name="Dervinis C."/>
            <person name="Anghel I."/>
            <person name="Soltis D."/>
            <person name="Soltis P."/>
            <person name="Zapata F."/>
        </authorList>
    </citation>
    <scope>NUCLEOTIDE SEQUENCE</scope>
    <source>
        <strain evidence="4">UCBG92.1500</strain>
        <tissue evidence="4">Leaf</tissue>
    </source>
</reference>
<dbReference type="AlphaFoldDB" id="A0AA88QY60"/>
<accession>A0AA88QY60</accession>
<dbReference type="GO" id="GO:0016746">
    <property type="term" value="F:acyltransferase activity"/>
    <property type="evidence" value="ECO:0007669"/>
    <property type="project" value="UniProtKB-KW"/>
</dbReference>
<gene>
    <name evidence="4" type="ORF">RJ640_013288</name>
</gene>
<proteinExistence type="inferred from homology"/>
<evidence type="ECO:0000313" key="5">
    <source>
        <dbReference type="Proteomes" id="UP001187471"/>
    </source>
</evidence>
<dbReference type="Proteomes" id="UP001187471">
    <property type="component" value="Unassembled WGS sequence"/>
</dbReference>
<dbReference type="Gene3D" id="3.30.559.10">
    <property type="entry name" value="Chloramphenicol acetyltransferase-like domain"/>
    <property type="match status" value="2"/>
</dbReference>
<comment type="similarity">
    <text evidence="1">Belongs to the plant acyltransferase family.</text>
</comment>
<dbReference type="PANTHER" id="PTHR31623:SF105">
    <property type="entry name" value="VINORINE SYNTHASE-LIKE"/>
    <property type="match status" value="1"/>
</dbReference>
<evidence type="ECO:0000313" key="4">
    <source>
        <dbReference type="EMBL" id="KAK2979324.1"/>
    </source>
</evidence>
<sequence length="446" mass="49923">MKMDVQILSRETIKPSSPTPHHLKNFKLSLLDQIMPEFYIPLTLFYPTKIGHLSPSQTLTGLKKSLADTLTRFYPLAGRIKDSIYVDCNDEGVLFSEARVNCKLSKFLDEIDIGSLNKFLPCDTPFCFGNDFDTIVAVQVTIFDSGAVAIGTNMLHKFIDTTTMCAFLKSWADTTAGSHNEVIYPDFTSASALFPPRDPLPGELQSDFRDDNSFLKKPESHVRRFAFDAAAIATLRVKAATGTVPDPTRIEALTAFIWKHFILASKAINGHATSSMAILAVNLRRRMEPPLPNHCMGNLLSTATAMHNPSETEVELAELVETLRETFSNFDSESVNALKGDDGLALISSRVEEMRNLQHGKVKMNKYRFTSWCNMGLYNMDFGWGKPVWVSHMGDPEDKRSQQAVIFIERGDGIEAWMFSDEKEVCVLEKDPEFLAYASPNPSIRI</sequence>
<evidence type="ECO:0000256" key="1">
    <source>
        <dbReference type="ARBA" id="ARBA00009861"/>
    </source>
</evidence>
<keyword evidence="5" id="KW-1185">Reference proteome</keyword>
<dbReference type="Pfam" id="PF02458">
    <property type="entry name" value="Transferase"/>
    <property type="match status" value="1"/>
</dbReference>
<keyword evidence="2" id="KW-0808">Transferase</keyword>
<name>A0AA88QY60_9ASTE</name>
<dbReference type="InterPro" id="IPR023213">
    <property type="entry name" value="CAT-like_dom_sf"/>
</dbReference>
<dbReference type="EMBL" id="JAVXUO010001771">
    <property type="protein sequence ID" value="KAK2979324.1"/>
    <property type="molecule type" value="Genomic_DNA"/>
</dbReference>
<evidence type="ECO:0000256" key="2">
    <source>
        <dbReference type="ARBA" id="ARBA00022679"/>
    </source>
</evidence>
<comment type="caution">
    <text evidence="4">The sequence shown here is derived from an EMBL/GenBank/DDBJ whole genome shotgun (WGS) entry which is preliminary data.</text>
</comment>
<keyword evidence="3" id="KW-0012">Acyltransferase</keyword>
<evidence type="ECO:0000256" key="3">
    <source>
        <dbReference type="ARBA" id="ARBA00023315"/>
    </source>
</evidence>